<keyword evidence="1" id="KW-0472">Membrane</keyword>
<keyword evidence="1" id="KW-0812">Transmembrane</keyword>
<keyword evidence="4" id="KW-1185">Reference proteome</keyword>
<dbReference type="InterPro" id="IPR050879">
    <property type="entry name" value="Acyltransferase_3"/>
</dbReference>
<dbReference type="RefSeq" id="WP_157563405.1">
    <property type="nucleotide sequence ID" value="NZ_WPIK01000001.1"/>
</dbReference>
<dbReference type="GO" id="GO:0016747">
    <property type="term" value="F:acyltransferase activity, transferring groups other than amino-acyl groups"/>
    <property type="evidence" value="ECO:0007669"/>
    <property type="project" value="InterPro"/>
</dbReference>
<feature type="transmembrane region" description="Helical" evidence="1">
    <location>
        <begin position="148"/>
        <end position="166"/>
    </location>
</feature>
<feature type="transmembrane region" description="Helical" evidence="1">
    <location>
        <begin position="304"/>
        <end position="325"/>
    </location>
</feature>
<feature type="transmembrane region" description="Helical" evidence="1">
    <location>
        <begin position="59"/>
        <end position="79"/>
    </location>
</feature>
<comment type="caution">
    <text evidence="3">The sequence shown here is derived from an EMBL/GenBank/DDBJ whole genome shotgun (WGS) entry which is preliminary data.</text>
</comment>
<organism evidence="3 4">
    <name type="scientific">Mucilaginibacter arboris</name>
    <dbReference type="NCBI Taxonomy" id="2682090"/>
    <lineage>
        <taxon>Bacteria</taxon>
        <taxon>Pseudomonadati</taxon>
        <taxon>Bacteroidota</taxon>
        <taxon>Sphingobacteriia</taxon>
        <taxon>Sphingobacteriales</taxon>
        <taxon>Sphingobacteriaceae</taxon>
        <taxon>Mucilaginibacter</taxon>
    </lineage>
</organism>
<dbReference type="GO" id="GO:0000271">
    <property type="term" value="P:polysaccharide biosynthetic process"/>
    <property type="evidence" value="ECO:0007669"/>
    <property type="project" value="TreeGrafter"/>
</dbReference>
<dbReference type="AlphaFoldDB" id="A0A7K1SSC5"/>
<dbReference type="GO" id="GO:0016020">
    <property type="term" value="C:membrane"/>
    <property type="evidence" value="ECO:0007669"/>
    <property type="project" value="TreeGrafter"/>
</dbReference>
<evidence type="ECO:0000313" key="3">
    <source>
        <dbReference type="EMBL" id="MVN20213.1"/>
    </source>
</evidence>
<dbReference type="Pfam" id="PF01757">
    <property type="entry name" value="Acyl_transf_3"/>
    <property type="match status" value="1"/>
</dbReference>
<evidence type="ECO:0000259" key="2">
    <source>
        <dbReference type="Pfam" id="PF01757"/>
    </source>
</evidence>
<dbReference type="InterPro" id="IPR002656">
    <property type="entry name" value="Acyl_transf_3_dom"/>
</dbReference>
<dbReference type="PANTHER" id="PTHR23028:SF131">
    <property type="entry name" value="BLR2367 PROTEIN"/>
    <property type="match status" value="1"/>
</dbReference>
<feature type="transmembrane region" description="Helical" evidence="1">
    <location>
        <begin position="227"/>
        <end position="260"/>
    </location>
</feature>
<feature type="transmembrane region" description="Helical" evidence="1">
    <location>
        <begin position="178"/>
        <end position="195"/>
    </location>
</feature>
<evidence type="ECO:0000256" key="1">
    <source>
        <dbReference type="SAM" id="Phobius"/>
    </source>
</evidence>
<keyword evidence="3" id="KW-0808">Transferase</keyword>
<feature type="transmembrane region" description="Helical" evidence="1">
    <location>
        <begin position="100"/>
        <end position="118"/>
    </location>
</feature>
<reference evidence="3 4" key="1">
    <citation type="submission" date="2019-12" db="EMBL/GenBank/DDBJ databases">
        <title>Mucilaginibacter sp. HMF7410 genome sequencing and assembly.</title>
        <authorList>
            <person name="Kang H."/>
            <person name="Cha I."/>
            <person name="Kim H."/>
            <person name="Joh K."/>
        </authorList>
    </citation>
    <scope>NUCLEOTIDE SEQUENCE [LARGE SCALE GENOMIC DNA]</scope>
    <source>
        <strain evidence="3 4">HMF7410</strain>
    </source>
</reference>
<name>A0A7K1SSC5_9SPHI</name>
<evidence type="ECO:0000313" key="4">
    <source>
        <dbReference type="Proteomes" id="UP000462014"/>
    </source>
</evidence>
<dbReference type="EMBL" id="WPIK01000001">
    <property type="protein sequence ID" value="MVN20213.1"/>
    <property type="molecule type" value="Genomic_DNA"/>
</dbReference>
<keyword evidence="3" id="KW-0012">Acyltransferase</keyword>
<keyword evidence="1" id="KW-1133">Transmembrane helix</keyword>
<gene>
    <name evidence="3" type="ORF">GO621_01515</name>
</gene>
<feature type="domain" description="Acyltransferase 3" evidence="2">
    <location>
        <begin position="21"/>
        <end position="322"/>
    </location>
</feature>
<proteinExistence type="predicted"/>
<sequence length="363" mass="41299">MAKGTATSNRIISPPKYIPVINSLRGLASVTVCIFHLVCLPLNFLEHTLIFEIAPYGKLGVQVFFVITGVVIPIALIKGKYNYSLFSKFMLKRIVRIEPPYLFSILTAISFILLRNHFLAKAPHDIPTVKNLLLHLGYLIPFFKDQHWFIIVFWTMAVEFQFYLLISLLFPLLSNHNLIVRLISYITVFGAALIFTNGEFVPVWLPIFMIGIIYANFLFAKINLLEFSIVLMVSIGFGYFLHGVAITFISVCTLGIIHFFSNYQNKLGNFFGNISYSLYLTHTIFGSAIANFFVPHVSNLYEKLLVVLLSFMVSVLSAYVFYLLIEKPSQKYASKIPLKTKPKEVDALEELTEKEFMVRSSLG</sequence>
<dbReference type="PANTHER" id="PTHR23028">
    <property type="entry name" value="ACETYLTRANSFERASE"/>
    <property type="match status" value="1"/>
</dbReference>
<feature type="transmembrane region" description="Helical" evidence="1">
    <location>
        <begin position="201"/>
        <end position="220"/>
    </location>
</feature>
<accession>A0A7K1SSC5</accession>
<dbReference type="Proteomes" id="UP000462014">
    <property type="component" value="Unassembled WGS sequence"/>
</dbReference>
<protein>
    <submittedName>
        <fullName evidence="3">Acyltransferase family protein</fullName>
    </submittedName>
</protein>
<feature type="transmembrane region" description="Helical" evidence="1">
    <location>
        <begin position="26"/>
        <end position="44"/>
    </location>
</feature>